<dbReference type="OrthoDB" id="5846312at2"/>
<dbReference type="STRING" id="1449976.KALB_2667"/>
<feature type="transmembrane region" description="Helical" evidence="1">
    <location>
        <begin position="215"/>
        <end position="241"/>
    </location>
</feature>
<feature type="transmembrane region" description="Helical" evidence="1">
    <location>
        <begin position="135"/>
        <end position="153"/>
    </location>
</feature>
<dbReference type="KEGG" id="kal:KALB_2667"/>
<feature type="transmembrane region" description="Helical" evidence="1">
    <location>
        <begin position="22"/>
        <end position="44"/>
    </location>
</feature>
<feature type="transmembrane region" description="Helical" evidence="1">
    <location>
        <begin position="316"/>
        <end position="337"/>
    </location>
</feature>
<evidence type="ECO:0000256" key="1">
    <source>
        <dbReference type="SAM" id="Phobius"/>
    </source>
</evidence>
<sequence length="409" mass="42531">MTHGHGHSHGPSTPASAKVRKLVIGLLLPLVLATVVGALVLYPWGGTPVANTQGGPTTTVYGVVTGVQSVDCAGGSGKRCDEVTVRLDDGQSVTEPMPVEPSTPRFSVDDKVVLSYNGGDARDPSSYQLADFQRSGPLLVLAALFAAAVLALGRWQGAKALLALVLTFVVLTLFILPAILAGKDPLAVGIIGSALIMFAVLYLTHGLSARTSTAVVGTLVSLGLIGLLGWLFTVVASLTGLNEDTSNLLQVLGHGFDARGLLLAGVVIGSVGVLDDVTVTQTSAVWELRRANPKLGWRQLYAAGLRIGRDHMSSSVNTLVMAYAGAGLPLLLAYAATGKGVGEVLGLETIAQELLRTLVGSIGLVASVPITTVLAALIAMQEKVPVPVVRRRKPRPLRPDDYPTEPLTL</sequence>
<gene>
    <name evidence="2" type="ORF">KALB_2667</name>
</gene>
<keyword evidence="1" id="KW-0472">Membrane</keyword>
<protein>
    <submittedName>
        <fullName evidence="2">YibE/F-like protein</fullName>
    </submittedName>
</protein>
<dbReference type="PATRIC" id="fig|1449976.3.peg.2674"/>
<proteinExistence type="predicted"/>
<keyword evidence="3" id="KW-1185">Reference proteome</keyword>
<dbReference type="EMBL" id="CP007155">
    <property type="protein sequence ID" value="AHH96035.1"/>
    <property type="molecule type" value="Genomic_DNA"/>
</dbReference>
<feature type="transmembrane region" description="Helical" evidence="1">
    <location>
        <begin position="160"/>
        <end position="180"/>
    </location>
</feature>
<dbReference type="Proteomes" id="UP000019225">
    <property type="component" value="Chromosome"/>
</dbReference>
<evidence type="ECO:0000313" key="3">
    <source>
        <dbReference type="Proteomes" id="UP000019225"/>
    </source>
</evidence>
<dbReference type="Pfam" id="PF07907">
    <property type="entry name" value="YibE_F"/>
    <property type="match status" value="1"/>
</dbReference>
<dbReference type="PANTHER" id="PTHR41771:SF1">
    <property type="entry name" value="MEMBRANE PROTEIN"/>
    <property type="match status" value="1"/>
</dbReference>
<dbReference type="HOGENOM" id="CLU_028166_3_1_11"/>
<reference evidence="2 3" key="1">
    <citation type="journal article" date="2014" name="BMC Genomics">
        <title>Complete genome sequence of producer of the glycopeptide antibiotic Aculeximycin Kutzneria albida DSM 43870T, a representative of minor genus of Pseudonocardiaceae.</title>
        <authorList>
            <person name="Rebets Y."/>
            <person name="Tokovenko B."/>
            <person name="Lushchyk I."/>
            <person name="Ruckert C."/>
            <person name="Zaburannyi N."/>
            <person name="Bechthold A."/>
            <person name="Kalinowski J."/>
            <person name="Luzhetskyy A."/>
        </authorList>
    </citation>
    <scope>NUCLEOTIDE SEQUENCE [LARGE SCALE GENOMIC DNA]</scope>
    <source>
        <strain evidence="2">DSM 43870</strain>
    </source>
</reference>
<organism evidence="2 3">
    <name type="scientific">Kutzneria albida DSM 43870</name>
    <dbReference type="NCBI Taxonomy" id="1449976"/>
    <lineage>
        <taxon>Bacteria</taxon>
        <taxon>Bacillati</taxon>
        <taxon>Actinomycetota</taxon>
        <taxon>Actinomycetes</taxon>
        <taxon>Pseudonocardiales</taxon>
        <taxon>Pseudonocardiaceae</taxon>
        <taxon>Kutzneria</taxon>
    </lineage>
</organism>
<dbReference type="RefSeq" id="WP_025356187.1">
    <property type="nucleotide sequence ID" value="NZ_CP007155.1"/>
</dbReference>
<dbReference type="AlphaFoldDB" id="W5W5I0"/>
<dbReference type="PANTHER" id="PTHR41771">
    <property type="entry name" value="MEMBRANE PROTEIN-RELATED"/>
    <property type="match status" value="1"/>
</dbReference>
<feature type="transmembrane region" description="Helical" evidence="1">
    <location>
        <begin position="186"/>
        <end position="203"/>
    </location>
</feature>
<evidence type="ECO:0000313" key="2">
    <source>
        <dbReference type="EMBL" id="AHH96035.1"/>
    </source>
</evidence>
<dbReference type="InterPro" id="IPR012507">
    <property type="entry name" value="YibE_F"/>
</dbReference>
<keyword evidence="1" id="KW-1133">Transmembrane helix</keyword>
<keyword evidence="1" id="KW-0812">Transmembrane</keyword>
<accession>W5W5I0</accession>
<feature type="transmembrane region" description="Helical" evidence="1">
    <location>
        <begin position="261"/>
        <end position="280"/>
    </location>
</feature>
<name>W5W5I0_9PSEU</name>
<feature type="transmembrane region" description="Helical" evidence="1">
    <location>
        <begin position="357"/>
        <end position="380"/>
    </location>
</feature>
<dbReference type="eggNOG" id="COG5438">
    <property type="taxonomic scope" value="Bacteria"/>
</dbReference>